<protein>
    <submittedName>
        <fullName evidence="1">Uncharacterized protein</fullName>
    </submittedName>
</protein>
<dbReference type="Proteomes" id="UP000800036">
    <property type="component" value="Unassembled WGS sequence"/>
</dbReference>
<sequence length="199" mass="22226">MDEDTWNVKRRLSYTTDGDVQILHQQIYGAAATLRANLVAGSISLAHKTPSIESQHASARRQNVRPPPLSAFCSAVLHASIVGVARTITVQPSMSYRRRKRLAAVQHNEPLPWRPNTFHLTGPFGVLLHDSHLFPAQHRENCLRTISMLTVAQSHFCARTPALVPIYPAWRRRFRSRFQRCGKAGVDGALKAPCSFVPS</sequence>
<dbReference type="AlphaFoldDB" id="A0A6A5UVW7"/>
<accession>A0A6A5UVW7</accession>
<keyword evidence="2" id="KW-1185">Reference proteome</keyword>
<dbReference type="EMBL" id="ML976738">
    <property type="protein sequence ID" value="KAF1967036.1"/>
    <property type="molecule type" value="Genomic_DNA"/>
</dbReference>
<evidence type="ECO:0000313" key="2">
    <source>
        <dbReference type="Proteomes" id="UP000800036"/>
    </source>
</evidence>
<reference evidence="1" key="1">
    <citation type="journal article" date="2020" name="Stud. Mycol.">
        <title>101 Dothideomycetes genomes: a test case for predicting lifestyles and emergence of pathogens.</title>
        <authorList>
            <person name="Haridas S."/>
            <person name="Albert R."/>
            <person name="Binder M."/>
            <person name="Bloem J."/>
            <person name="Labutti K."/>
            <person name="Salamov A."/>
            <person name="Andreopoulos B."/>
            <person name="Baker S."/>
            <person name="Barry K."/>
            <person name="Bills G."/>
            <person name="Bluhm B."/>
            <person name="Cannon C."/>
            <person name="Castanera R."/>
            <person name="Culley D."/>
            <person name="Daum C."/>
            <person name="Ezra D."/>
            <person name="Gonzalez J."/>
            <person name="Henrissat B."/>
            <person name="Kuo A."/>
            <person name="Liang C."/>
            <person name="Lipzen A."/>
            <person name="Lutzoni F."/>
            <person name="Magnuson J."/>
            <person name="Mondo S."/>
            <person name="Nolan M."/>
            <person name="Ohm R."/>
            <person name="Pangilinan J."/>
            <person name="Park H.-J."/>
            <person name="Ramirez L."/>
            <person name="Alfaro M."/>
            <person name="Sun H."/>
            <person name="Tritt A."/>
            <person name="Yoshinaga Y."/>
            <person name="Zwiers L.-H."/>
            <person name="Turgeon B."/>
            <person name="Goodwin S."/>
            <person name="Spatafora J."/>
            <person name="Crous P."/>
            <person name="Grigoriev I."/>
        </authorList>
    </citation>
    <scope>NUCLEOTIDE SEQUENCE</scope>
    <source>
        <strain evidence="1">CBS 107.79</strain>
    </source>
</reference>
<name>A0A6A5UVW7_9PLEO</name>
<organism evidence="1 2">
    <name type="scientific">Bimuria novae-zelandiae CBS 107.79</name>
    <dbReference type="NCBI Taxonomy" id="1447943"/>
    <lineage>
        <taxon>Eukaryota</taxon>
        <taxon>Fungi</taxon>
        <taxon>Dikarya</taxon>
        <taxon>Ascomycota</taxon>
        <taxon>Pezizomycotina</taxon>
        <taxon>Dothideomycetes</taxon>
        <taxon>Pleosporomycetidae</taxon>
        <taxon>Pleosporales</taxon>
        <taxon>Massarineae</taxon>
        <taxon>Didymosphaeriaceae</taxon>
        <taxon>Bimuria</taxon>
    </lineage>
</organism>
<gene>
    <name evidence="1" type="ORF">BU23DRAFT_304975</name>
</gene>
<evidence type="ECO:0000313" key="1">
    <source>
        <dbReference type="EMBL" id="KAF1967036.1"/>
    </source>
</evidence>
<proteinExistence type="predicted"/>